<feature type="region of interest" description="Disordered" evidence="1">
    <location>
        <begin position="100"/>
        <end position="119"/>
    </location>
</feature>
<keyword evidence="3" id="KW-1185">Reference proteome</keyword>
<organism evidence="4">
    <name type="scientific">Gongylonema pulchrum</name>
    <dbReference type="NCBI Taxonomy" id="637853"/>
    <lineage>
        <taxon>Eukaryota</taxon>
        <taxon>Metazoa</taxon>
        <taxon>Ecdysozoa</taxon>
        <taxon>Nematoda</taxon>
        <taxon>Chromadorea</taxon>
        <taxon>Rhabditida</taxon>
        <taxon>Spirurina</taxon>
        <taxon>Spiruromorpha</taxon>
        <taxon>Spiruroidea</taxon>
        <taxon>Gongylonematidae</taxon>
        <taxon>Gongylonema</taxon>
    </lineage>
</organism>
<evidence type="ECO:0000313" key="2">
    <source>
        <dbReference type="EMBL" id="VDK50386.1"/>
    </source>
</evidence>
<name>A0A183D9G5_9BILA</name>
<reference evidence="4" key="1">
    <citation type="submission" date="2016-06" db="UniProtKB">
        <authorList>
            <consortium name="WormBaseParasite"/>
        </authorList>
    </citation>
    <scope>IDENTIFICATION</scope>
</reference>
<dbReference type="EMBL" id="UYRT01011248">
    <property type="protein sequence ID" value="VDK50386.1"/>
    <property type="molecule type" value="Genomic_DNA"/>
</dbReference>
<protein>
    <submittedName>
        <fullName evidence="4">DUF1716 domain-containing protein</fullName>
    </submittedName>
</protein>
<sequence length="199" mass="21810">MPLPALKSLLKFYSTAGKRKRRKTLENLEKARNGLLSLDPLVREENRIIPPLDLKAHTLREELELPERDDFQEEFGAHLPSAPAEMETLFDLFNAIPPEESAPGEQASAARNGSPVGPEGQTITAAPEVTGENVIGGENIAGAENVAGAQNVVAEENVPDENAAVCKLLRESFVFLITILCKKNNFSDLYNVIQYFPGR</sequence>
<evidence type="ECO:0000256" key="1">
    <source>
        <dbReference type="SAM" id="MobiDB-lite"/>
    </source>
</evidence>
<evidence type="ECO:0000313" key="3">
    <source>
        <dbReference type="Proteomes" id="UP000271098"/>
    </source>
</evidence>
<dbReference type="AlphaFoldDB" id="A0A183D9G5"/>
<evidence type="ECO:0000313" key="4">
    <source>
        <dbReference type="WBParaSite" id="GPUH_0000536301-mRNA-1"/>
    </source>
</evidence>
<proteinExistence type="predicted"/>
<dbReference type="Proteomes" id="UP000271098">
    <property type="component" value="Unassembled WGS sequence"/>
</dbReference>
<dbReference type="WBParaSite" id="GPUH_0000536301-mRNA-1">
    <property type="protein sequence ID" value="GPUH_0000536301-mRNA-1"/>
    <property type="gene ID" value="GPUH_0000536301"/>
</dbReference>
<gene>
    <name evidence="2" type="ORF">GPUH_LOCUS5356</name>
</gene>
<reference evidence="2 3" key="2">
    <citation type="submission" date="2018-11" db="EMBL/GenBank/DDBJ databases">
        <authorList>
            <consortium name="Pathogen Informatics"/>
        </authorList>
    </citation>
    <scope>NUCLEOTIDE SEQUENCE [LARGE SCALE GENOMIC DNA]</scope>
</reference>
<accession>A0A183D9G5</accession>